<evidence type="ECO:0000256" key="1">
    <source>
        <dbReference type="SAM" id="Phobius"/>
    </source>
</evidence>
<feature type="transmembrane region" description="Helical" evidence="1">
    <location>
        <begin position="77"/>
        <end position="101"/>
    </location>
</feature>
<dbReference type="PANTHER" id="PTHR35013">
    <property type="entry name" value="PROTEIN CBG22618-RELATED"/>
    <property type="match status" value="1"/>
</dbReference>
<feature type="transmembrane region" description="Helical" evidence="1">
    <location>
        <begin position="20"/>
        <end position="38"/>
    </location>
</feature>
<evidence type="ECO:0000313" key="2">
    <source>
        <dbReference type="EMBL" id="EGT34644.1"/>
    </source>
</evidence>
<proteinExistence type="predicted"/>
<evidence type="ECO:0000313" key="3">
    <source>
        <dbReference type="Proteomes" id="UP000008068"/>
    </source>
</evidence>
<dbReference type="InterPro" id="IPR024483">
    <property type="entry name" value="Glam1"/>
</dbReference>
<dbReference type="Proteomes" id="UP000008068">
    <property type="component" value="Unassembled WGS sequence"/>
</dbReference>
<protein>
    <submittedName>
        <fullName evidence="2">Uncharacterized protein</fullName>
    </submittedName>
</protein>
<name>G0PLF2_CAEBE</name>
<dbReference type="HOGENOM" id="CLU_1373290_0_0_1"/>
<dbReference type="Pfam" id="PF10912">
    <property type="entry name" value="Glam1"/>
    <property type="match status" value="1"/>
</dbReference>
<keyword evidence="1" id="KW-1133">Transmembrane helix</keyword>
<keyword evidence="1" id="KW-0472">Membrane</keyword>
<dbReference type="PANTHER" id="PTHR35013:SF3">
    <property type="entry name" value="TRANSMEMBRANE PROTEIN"/>
    <property type="match status" value="1"/>
</dbReference>
<feature type="transmembrane region" description="Helical" evidence="1">
    <location>
        <begin position="44"/>
        <end position="65"/>
    </location>
</feature>
<organism evidence="3">
    <name type="scientific">Caenorhabditis brenneri</name>
    <name type="common">Nematode worm</name>
    <dbReference type="NCBI Taxonomy" id="135651"/>
    <lineage>
        <taxon>Eukaryota</taxon>
        <taxon>Metazoa</taxon>
        <taxon>Ecdysozoa</taxon>
        <taxon>Nematoda</taxon>
        <taxon>Chromadorea</taxon>
        <taxon>Rhabditida</taxon>
        <taxon>Rhabditina</taxon>
        <taxon>Rhabditomorpha</taxon>
        <taxon>Rhabditoidea</taxon>
        <taxon>Rhabditidae</taxon>
        <taxon>Peloderinae</taxon>
        <taxon>Caenorhabditis</taxon>
    </lineage>
</organism>
<dbReference type="EMBL" id="GL381079">
    <property type="protein sequence ID" value="EGT34644.1"/>
    <property type="molecule type" value="Genomic_DNA"/>
</dbReference>
<gene>
    <name evidence="2" type="ORF">CAEBREN_14076</name>
</gene>
<keyword evidence="3" id="KW-1185">Reference proteome</keyword>
<accession>G0PLF2</accession>
<keyword evidence="1" id="KW-0812">Transmembrane</keyword>
<sequence>MRNPLPLKPPRVGCFSVRTALLAFALIGIVGSPCLLVYCSDTLPTTYAGCAFGWLLHFILLFGVLKNNEIAMNLTISLLIIVLILDFFLFLIVPIVTGSLVSSDYVKFMYPEPPYKIMKNCIEKSREQVSEMLRTKAETKFWNGLKMAADSGTKIALHFAVVVMEYTLSKRYWKYVSLMRAQEHAMEMDGISIYEEHYL</sequence>
<dbReference type="InParanoid" id="G0PLF2"/>
<reference evidence="3" key="1">
    <citation type="submission" date="2011-07" db="EMBL/GenBank/DDBJ databases">
        <authorList>
            <consortium name="Caenorhabditis brenneri Sequencing and Analysis Consortium"/>
            <person name="Wilson R.K."/>
        </authorList>
    </citation>
    <scope>NUCLEOTIDE SEQUENCE [LARGE SCALE GENOMIC DNA]</scope>
    <source>
        <strain evidence="3">PB2801</strain>
    </source>
</reference>
<dbReference type="AlphaFoldDB" id="G0PLF2"/>